<dbReference type="PANTHER" id="PTHR43300:SF4">
    <property type="entry name" value="ACYL-[ACYL-CARRIER-PROTEIN]--UDP-N-ACETYLGLUCOSAMINE O-ACYLTRANSFERASE"/>
    <property type="match status" value="1"/>
</dbReference>
<keyword evidence="3" id="KW-0677">Repeat</keyword>
<dbReference type="InterPro" id="IPR001451">
    <property type="entry name" value="Hexapep"/>
</dbReference>
<keyword evidence="4" id="KW-0012">Acyltransferase</keyword>
<dbReference type="SUPFAM" id="SSF51161">
    <property type="entry name" value="Trimeric LpxA-like enzymes"/>
    <property type="match status" value="1"/>
</dbReference>
<dbReference type="AlphaFoldDB" id="A0AA42VDK8"/>
<keyword evidence="2" id="KW-0808">Transferase</keyword>
<dbReference type="InterPro" id="IPR018357">
    <property type="entry name" value="Hexapep_transf_CS"/>
</dbReference>
<name>A0AA42VDK8_AERCA</name>
<evidence type="ECO:0000256" key="1">
    <source>
        <dbReference type="ARBA" id="ARBA00007274"/>
    </source>
</evidence>
<dbReference type="EMBL" id="JAOCFT010000001">
    <property type="protein sequence ID" value="MDH1898767.1"/>
    <property type="molecule type" value="Genomic_DNA"/>
</dbReference>
<dbReference type="PROSITE" id="PS00101">
    <property type="entry name" value="HEXAPEP_TRANSFERASES"/>
    <property type="match status" value="1"/>
</dbReference>
<comment type="similarity">
    <text evidence="1">Belongs to the transferase hexapeptide repeat family.</text>
</comment>
<proteinExistence type="inferred from homology"/>
<dbReference type="Pfam" id="PF00132">
    <property type="entry name" value="Hexapep"/>
    <property type="match status" value="3"/>
</dbReference>
<protein>
    <submittedName>
        <fullName evidence="5">N-acetyltransferase</fullName>
    </submittedName>
</protein>
<organism evidence="5 6">
    <name type="scientific">Aeromonas caviae</name>
    <name type="common">Aeromonas punctata</name>
    <dbReference type="NCBI Taxonomy" id="648"/>
    <lineage>
        <taxon>Bacteria</taxon>
        <taxon>Pseudomonadati</taxon>
        <taxon>Pseudomonadota</taxon>
        <taxon>Gammaproteobacteria</taxon>
        <taxon>Aeromonadales</taxon>
        <taxon>Aeromonadaceae</taxon>
        <taxon>Aeromonas</taxon>
    </lineage>
</organism>
<dbReference type="Proteomes" id="UP001160758">
    <property type="component" value="Unassembled WGS sequence"/>
</dbReference>
<accession>A0AA42VDK8</accession>
<dbReference type="InterPro" id="IPR050179">
    <property type="entry name" value="Trans_hexapeptide_repeat"/>
</dbReference>
<reference evidence="5" key="1">
    <citation type="submission" date="2022-09" db="EMBL/GenBank/DDBJ databases">
        <title>Intensive care unit water sources are persistently colonized with multi-drug resistant bacteria and are the site of extensive horizontal gene transfer of antibiotic resistance genes.</title>
        <authorList>
            <person name="Diorio-Toth L."/>
        </authorList>
    </citation>
    <scope>NUCLEOTIDE SEQUENCE</scope>
    <source>
        <strain evidence="5">GD03796</strain>
    </source>
</reference>
<evidence type="ECO:0000256" key="3">
    <source>
        <dbReference type="ARBA" id="ARBA00022737"/>
    </source>
</evidence>
<dbReference type="CDD" id="cd03358">
    <property type="entry name" value="LbH_WxcM_N_like"/>
    <property type="match status" value="1"/>
</dbReference>
<dbReference type="Gene3D" id="2.160.10.10">
    <property type="entry name" value="Hexapeptide repeat proteins"/>
    <property type="match status" value="1"/>
</dbReference>
<evidence type="ECO:0000313" key="6">
    <source>
        <dbReference type="Proteomes" id="UP001160758"/>
    </source>
</evidence>
<dbReference type="InterPro" id="IPR011004">
    <property type="entry name" value="Trimer_LpxA-like_sf"/>
</dbReference>
<gene>
    <name evidence="5" type="ORF">N5I07_14600</name>
</gene>
<sequence>MFIHALSDVQSSDIGNGTRIWQFSVVLQGAKIGQECNICAHTLIEGDVIIGDRVTVKSGVYIWDGIRIEDDVFIGPCVAFTNDRHPRSKVYPVEFPTMVIKQGASVGANATLLPGITVGKYAMVGAGAVVTKDVPDYAVVAGNPAKVIRYIEMEK</sequence>
<comment type="caution">
    <text evidence="5">The sequence shown here is derived from an EMBL/GenBank/DDBJ whole genome shotgun (WGS) entry which is preliminary data.</text>
</comment>
<dbReference type="PANTHER" id="PTHR43300">
    <property type="entry name" value="ACETYLTRANSFERASE"/>
    <property type="match status" value="1"/>
</dbReference>
<evidence type="ECO:0000313" key="5">
    <source>
        <dbReference type="EMBL" id="MDH1898767.1"/>
    </source>
</evidence>
<evidence type="ECO:0000256" key="4">
    <source>
        <dbReference type="ARBA" id="ARBA00023315"/>
    </source>
</evidence>
<evidence type="ECO:0000256" key="2">
    <source>
        <dbReference type="ARBA" id="ARBA00022679"/>
    </source>
</evidence>
<dbReference type="GO" id="GO:0016746">
    <property type="term" value="F:acyltransferase activity"/>
    <property type="evidence" value="ECO:0007669"/>
    <property type="project" value="UniProtKB-KW"/>
</dbReference>